<comment type="caution">
    <text evidence="5">Lacks conserved residue(s) required for the propagation of feature annotation.</text>
</comment>
<dbReference type="PANTHER" id="PTHR18895:SF74">
    <property type="entry name" value="MTRF1L RELEASE FACTOR GLUTAMINE METHYLTRANSFERASE"/>
    <property type="match status" value="1"/>
</dbReference>
<evidence type="ECO:0000259" key="7">
    <source>
        <dbReference type="Pfam" id="PF17827"/>
    </source>
</evidence>
<proteinExistence type="inferred from homology"/>
<dbReference type="InterPro" id="IPR002052">
    <property type="entry name" value="DNA_methylase_N6_adenine_CS"/>
</dbReference>
<dbReference type="PANTHER" id="PTHR18895">
    <property type="entry name" value="HEMK METHYLTRANSFERASE"/>
    <property type="match status" value="1"/>
</dbReference>
<evidence type="ECO:0000313" key="9">
    <source>
        <dbReference type="Proteomes" id="UP000199659"/>
    </source>
</evidence>
<keyword evidence="9" id="KW-1185">Reference proteome</keyword>
<reference evidence="8 9" key="1">
    <citation type="submission" date="2016-10" db="EMBL/GenBank/DDBJ databases">
        <authorList>
            <person name="de Groot N.N."/>
        </authorList>
    </citation>
    <scope>NUCLEOTIDE SEQUENCE [LARGE SCALE GENOMIC DNA]</scope>
    <source>
        <strain evidence="8 9">743A</strain>
    </source>
</reference>
<dbReference type="OrthoDB" id="9800643at2"/>
<evidence type="ECO:0000259" key="6">
    <source>
        <dbReference type="Pfam" id="PF05175"/>
    </source>
</evidence>
<comment type="similarity">
    <text evidence="5">Belongs to the protein N5-glutamine methyltransferase family. PrmC subfamily.</text>
</comment>
<dbReference type="GO" id="GO:0102559">
    <property type="term" value="F:peptide chain release factor N(5)-glutamine methyltransferase activity"/>
    <property type="evidence" value="ECO:0007669"/>
    <property type="project" value="UniProtKB-EC"/>
</dbReference>
<dbReference type="HAMAP" id="MF_02126">
    <property type="entry name" value="RF_methyltr_PrmC"/>
    <property type="match status" value="1"/>
</dbReference>
<dbReference type="CDD" id="cd02440">
    <property type="entry name" value="AdoMet_MTases"/>
    <property type="match status" value="1"/>
</dbReference>
<dbReference type="STRING" id="37658.SAMN05661086_02126"/>
<keyword evidence="3 5" id="KW-0949">S-adenosyl-L-methionine</keyword>
<dbReference type="InterPro" id="IPR029063">
    <property type="entry name" value="SAM-dependent_MTases_sf"/>
</dbReference>
<evidence type="ECO:0000256" key="4">
    <source>
        <dbReference type="ARBA" id="ARBA00048391"/>
    </source>
</evidence>
<dbReference type="PROSITE" id="PS00092">
    <property type="entry name" value="N6_MTASE"/>
    <property type="match status" value="1"/>
</dbReference>
<dbReference type="Pfam" id="PF17827">
    <property type="entry name" value="PrmC_N"/>
    <property type="match status" value="1"/>
</dbReference>
<dbReference type="InterPro" id="IPR004557">
    <property type="entry name" value="PrmC-related"/>
</dbReference>
<dbReference type="EC" id="2.1.1.297" evidence="5"/>
<feature type="binding site" evidence="5">
    <location>
        <position position="182"/>
    </location>
    <ligand>
        <name>S-adenosyl-L-methionine</name>
        <dbReference type="ChEBI" id="CHEBI:59789"/>
    </ligand>
</feature>
<keyword evidence="2 5" id="KW-0808">Transferase</keyword>
<organism evidence="8 9">
    <name type="scientific">Anaeromicropila populeti</name>
    <dbReference type="NCBI Taxonomy" id="37658"/>
    <lineage>
        <taxon>Bacteria</taxon>
        <taxon>Bacillati</taxon>
        <taxon>Bacillota</taxon>
        <taxon>Clostridia</taxon>
        <taxon>Lachnospirales</taxon>
        <taxon>Lachnospiraceae</taxon>
        <taxon>Anaeromicropila</taxon>
    </lineage>
</organism>
<dbReference type="NCBIfam" id="TIGR00536">
    <property type="entry name" value="hemK_fam"/>
    <property type="match status" value="1"/>
</dbReference>
<dbReference type="InterPro" id="IPR007848">
    <property type="entry name" value="Small_mtfrase_dom"/>
</dbReference>
<accession>A0A1I6JZM6</accession>
<dbReference type="Gene3D" id="3.40.50.150">
    <property type="entry name" value="Vaccinia Virus protein VP39"/>
    <property type="match status" value="1"/>
</dbReference>
<sequence>MKIYEEILKEGTDCLTDAGIEEAALDAWYLFSYCTKMNRVTYLLNCKKEAEEVHYKEFQKCVRKRAERIPLQYIIGTQEFMGLVFQVNEQVLIPRQDTEVLVEEVLKHCRGKHVLDMCTGSGCIIISLKKMGDIGNAVGVDISPGALETAKKNAEQNQVSVTFIISDLFQAVDEKFDLIVANPPYIETDVISTLMPEVKEHEPLLALDGKEDGLYYYRRIAKEAPGYLKQGGMIFFEIGYNQGRAVKNILEESGFERVSVIGDLASLDRVVFGFLR</sequence>
<dbReference type="AlphaFoldDB" id="A0A1I6JZM6"/>
<evidence type="ECO:0000256" key="2">
    <source>
        <dbReference type="ARBA" id="ARBA00022679"/>
    </source>
</evidence>
<gene>
    <name evidence="5" type="primary">prmC</name>
    <name evidence="8" type="ORF">SAMN05661086_02126</name>
</gene>
<feature type="domain" description="Methyltransferase small" evidence="6">
    <location>
        <begin position="98"/>
        <end position="189"/>
    </location>
</feature>
<feature type="binding site" evidence="5">
    <location>
        <position position="141"/>
    </location>
    <ligand>
        <name>S-adenosyl-L-methionine</name>
        <dbReference type="ChEBI" id="CHEBI:59789"/>
    </ligand>
</feature>
<keyword evidence="1 5" id="KW-0489">Methyltransferase</keyword>
<protein>
    <recommendedName>
        <fullName evidence="5">Release factor glutamine methyltransferase</fullName>
        <shortName evidence="5">RF MTase</shortName>
        <ecNumber evidence="5">2.1.1.297</ecNumber>
    </recommendedName>
    <alternativeName>
        <fullName evidence="5">N5-glutamine methyltransferase PrmC</fullName>
    </alternativeName>
    <alternativeName>
        <fullName evidence="5">Protein-(glutamine-N5) MTase PrmC</fullName>
    </alternativeName>
    <alternativeName>
        <fullName evidence="5">Protein-glutamine N-methyltransferase PrmC</fullName>
    </alternativeName>
</protein>
<evidence type="ECO:0000256" key="3">
    <source>
        <dbReference type="ARBA" id="ARBA00022691"/>
    </source>
</evidence>
<evidence type="ECO:0000256" key="1">
    <source>
        <dbReference type="ARBA" id="ARBA00022603"/>
    </source>
</evidence>
<evidence type="ECO:0000256" key="5">
    <source>
        <dbReference type="HAMAP-Rule" id="MF_02126"/>
    </source>
</evidence>
<dbReference type="RefSeq" id="WP_092560655.1">
    <property type="nucleotide sequence ID" value="NZ_FOYZ01000007.1"/>
</dbReference>
<dbReference type="InterPro" id="IPR050320">
    <property type="entry name" value="N5-glutamine_MTase"/>
</dbReference>
<dbReference type="InterPro" id="IPR040758">
    <property type="entry name" value="PrmC_N"/>
</dbReference>
<dbReference type="Proteomes" id="UP000199659">
    <property type="component" value="Unassembled WGS sequence"/>
</dbReference>
<dbReference type="Pfam" id="PF05175">
    <property type="entry name" value="MTS"/>
    <property type="match status" value="1"/>
</dbReference>
<dbReference type="EMBL" id="FOYZ01000007">
    <property type="protein sequence ID" value="SFR84413.1"/>
    <property type="molecule type" value="Genomic_DNA"/>
</dbReference>
<feature type="domain" description="Release factor glutamine methyltransferase N-terminal" evidence="7">
    <location>
        <begin position="6"/>
        <end position="76"/>
    </location>
</feature>
<dbReference type="Gene3D" id="1.10.8.10">
    <property type="entry name" value="DNA helicase RuvA subunit, C-terminal domain"/>
    <property type="match status" value="1"/>
</dbReference>
<dbReference type="SUPFAM" id="SSF53335">
    <property type="entry name" value="S-adenosyl-L-methionine-dependent methyltransferases"/>
    <property type="match status" value="1"/>
</dbReference>
<dbReference type="GO" id="GO:0032259">
    <property type="term" value="P:methylation"/>
    <property type="evidence" value="ECO:0007669"/>
    <property type="project" value="UniProtKB-KW"/>
</dbReference>
<dbReference type="NCBIfam" id="TIGR03534">
    <property type="entry name" value="RF_mod_PrmC"/>
    <property type="match status" value="1"/>
</dbReference>
<evidence type="ECO:0000313" key="8">
    <source>
        <dbReference type="EMBL" id="SFR84413.1"/>
    </source>
</evidence>
<dbReference type="InterPro" id="IPR004556">
    <property type="entry name" value="HemK-like"/>
</dbReference>
<name>A0A1I6JZM6_9FIRM</name>
<dbReference type="NCBIfam" id="TIGR00537">
    <property type="entry name" value="hemK_rel_arch"/>
    <property type="match status" value="1"/>
</dbReference>
<dbReference type="GO" id="GO:0003676">
    <property type="term" value="F:nucleic acid binding"/>
    <property type="evidence" value="ECO:0007669"/>
    <property type="project" value="InterPro"/>
</dbReference>
<comment type="catalytic activity">
    <reaction evidence="4 5">
        <text>L-glutaminyl-[peptide chain release factor] + S-adenosyl-L-methionine = N(5)-methyl-L-glutaminyl-[peptide chain release factor] + S-adenosyl-L-homocysteine + H(+)</text>
        <dbReference type="Rhea" id="RHEA:42896"/>
        <dbReference type="Rhea" id="RHEA-COMP:10271"/>
        <dbReference type="Rhea" id="RHEA-COMP:10272"/>
        <dbReference type="ChEBI" id="CHEBI:15378"/>
        <dbReference type="ChEBI" id="CHEBI:30011"/>
        <dbReference type="ChEBI" id="CHEBI:57856"/>
        <dbReference type="ChEBI" id="CHEBI:59789"/>
        <dbReference type="ChEBI" id="CHEBI:61891"/>
        <dbReference type="EC" id="2.1.1.297"/>
    </reaction>
</comment>
<feature type="binding site" evidence="5">
    <location>
        <begin position="182"/>
        <end position="185"/>
    </location>
    <ligand>
        <name>substrate</name>
    </ligand>
</feature>
<dbReference type="InterPro" id="IPR019874">
    <property type="entry name" value="RF_methyltr_PrmC"/>
</dbReference>
<comment type="function">
    <text evidence="5">Methylates the class 1 translation termination release factors RF1/PrfA and RF2/PrfB on the glutamine residue of the universally conserved GGQ motif.</text>
</comment>